<name>A0A081PK26_9SPHI</name>
<dbReference type="AlphaFoldDB" id="A0A081PK26"/>
<keyword evidence="2" id="KW-1185">Reference proteome</keyword>
<dbReference type="Proteomes" id="UP000028007">
    <property type="component" value="Unassembled WGS sequence"/>
</dbReference>
<dbReference type="EMBL" id="JNFF01000020">
    <property type="protein sequence ID" value="KEQ31049.1"/>
    <property type="molecule type" value="Genomic_DNA"/>
</dbReference>
<proteinExistence type="predicted"/>
<comment type="caution">
    <text evidence="1">The sequence shown here is derived from an EMBL/GenBank/DDBJ whole genome shotgun (WGS) entry which is preliminary data.</text>
</comment>
<dbReference type="eggNOG" id="ENOG50334DA">
    <property type="taxonomic scope" value="Bacteria"/>
</dbReference>
<reference evidence="1 2" key="1">
    <citation type="journal article" date="1992" name="Int. J. Syst. Bacteriol.">
        <title>Sphingobacterium antarcticus sp. nov. a Psychrotrophic Bacterium from the Soils of Schirmacher Oasis, Antarctica.</title>
        <authorList>
            <person name="Shivaji S."/>
            <person name="Ray M.K."/>
            <person name="Rao N.S."/>
            <person name="Saiserr L."/>
            <person name="Jagannadham M.V."/>
            <person name="Kumar G.S."/>
            <person name="Reddy G."/>
            <person name="Bhargava P.M."/>
        </authorList>
    </citation>
    <scope>NUCLEOTIDE SEQUENCE [LARGE SCALE GENOMIC DNA]</scope>
    <source>
        <strain evidence="1 2">4BY</strain>
    </source>
</reference>
<sequence length="151" mass="17316">MSLSDSFPANFRQEFVQRNLKIGSVIRLYVRDTNPPKQKRFVLVGQSYDKLIFAAIFINSEINPNVFPTQELRDLNLELTAKDRPYLSHDSYADCSSIYKRDADWLLTIIGEDPTKIIGEVSGFDLKEIREKIKAARTITPAIKKTFGLFL</sequence>
<protein>
    <submittedName>
        <fullName evidence="1">Uncharacterized protein</fullName>
    </submittedName>
</protein>
<gene>
    <name evidence="1" type="ORF">N180_08150</name>
</gene>
<evidence type="ECO:0000313" key="1">
    <source>
        <dbReference type="EMBL" id="KEQ31049.1"/>
    </source>
</evidence>
<dbReference type="OrthoDB" id="1082405at2"/>
<organism evidence="1 2">
    <name type="scientific">Pedobacter antarcticus 4BY</name>
    <dbReference type="NCBI Taxonomy" id="1358423"/>
    <lineage>
        <taxon>Bacteria</taxon>
        <taxon>Pseudomonadati</taxon>
        <taxon>Bacteroidota</taxon>
        <taxon>Sphingobacteriia</taxon>
        <taxon>Sphingobacteriales</taxon>
        <taxon>Sphingobacteriaceae</taxon>
        <taxon>Pedobacter</taxon>
    </lineage>
</organism>
<dbReference type="RefSeq" id="WP_037438441.1">
    <property type="nucleotide sequence ID" value="NZ_JNFF01000020.1"/>
</dbReference>
<evidence type="ECO:0000313" key="2">
    <source>
        <dbReference type="Proteomes" id="UP000028007"/>
    </source>
</evidence>
<accession>A0A081PK26</accession>